<proteinExistence type="predicted"/>
<organism evidence="1 2">
    <name type="scientific">Jimgerdemannia flammicorona</name>
    <dbReference type="NCBI Taxonomy" id="994334"/>
    <lineage>
        <taxon>Eukaryota</taxon>
        <taxon>Fungi</taxon>
        <taxon>Fungi incertae sedis</taxon>
        <taxon>Mucoromycota</taxon>
        <taxon>Mucoromycotina</taxon>
        <taxon>Endogonomycetes</taxon>
        <taxon>Endogonales</taxon>
        <taxon>Endogonaceae</taxon>
        <taxon>Jimgerdemannia</taxon>
    </lineage>
</organism>
<dbReference type="Proteomes" id="UP000268093">
    <property type="component" value="Unassembled WGS sequence"/>
</dbReference>
<evidence type="ECO:0000313" key="1">
    <source>
        <dbReference type="EMBL" id="RUP46859.1"/>
    </source>
</evidence>
<gene>
    <name evidence="1" type="ORF">BC936DRAFT_146445</name>
</gene>
<keyword evidence="2" id="KW-1185">Reference proteome</keyword>
<accession>A0A433D7N5</accession>
<dbReference type="OrthoDB" id="8964193at2759"/>
<reference evidence="1 2" key="1">
    <citation type="journal article" date="2018" name="New Phytol.">
        <title>Phylogenomics of Endogonaceae and evolution of mycorrhizas within Mucoromycota.</title>
        <authorList>
            <person name="Chang Y."/>
            <person name="Desiro A."/>
            <person name="Na H."/>
            <person name="Sandor L."/>
            <person name="Lipzen A."/>
            <person name="Clum A."/>
            <person name="Barry K."/>
            <person name="Grigoriev I.V."/>
            <person name="Martin F.M."/>
            <person name="Stajich J.E."/>
            <person name="Smith M.E."/>
            <person name="Bonito G."/>
            <person name="Spatafora J.W."/>
        </authorList>
    </citation>
    <scope>NUCLEOTIDE SEQUENCE [LARGE SCALE GENOMIC DNA]</scope>
    <source>
        <strain evidence="1 2">GMNB39</strain>
    </source>
</reference>
<sequence length="96" mass="10749">MLTRTRVFEHEILVGKLVAIDGFAARAIPLGEVSALAHELRDNAVEGTALETEPLLSRAEGPEVFCWREVAEQNQLGWGVAWVFTVDQVTIDRYLR</sequence>
<evidence type="ECO:0000313" key="2">
    <source>
        <dbReference type="Proteomes" id="UP000268093"/>
    </source>
</evidence>
<name>A0A433D7N5_9FUNG</name>
<dbReference type="AlphaFoldDB" id="A0A433D7N5"/>
<comment type="caution">
    <text evidence="1">The sequence shown here is derived from an EMBL/GenBank/DDBJ whole genome shotgun (WGS) entry which is preliminary data.</text>
</comment>
<dbReference type="EMBL" id="RBNI01005279">
    <property type="protein sequence ID" value="RUP46859.1"/>
    <property type="molecule type" value="Genomic_DNA"/>
</dbReference>
<protein>
    <submittedName>
        <fullName evidence="1">Uncharacterized protein</fullName>
    </submittedName>
</protein>